<keyword evidence="1" id="KW-0819">tRNA processing</keyword>
<evidence type="ECO:0000256" key="4">
    <source>
        <dbReference type="ARBA" id="ARBA00022801"/>
    </source>
</evidence>
<evidence type="ECO:0000256" key="2">
    <source>
        <dbReference type="ARBA" id="ARBA00022722"/>
    </source>
</evidence>
<evidence type="ECO:0000313" key="7">
    <source>
        <dbReference type="Proteomes" id="UP000183144"/>
    </source>
</evidence>
<keyword evidence="4" id="KW-0378">Hydrolase</keyword>
<dbReference type="GO" id="GO:0000049">
    <property type="term" value="F:tRNA binding"/>
    <property type="evidence" value="ECO:0007669"/>
    <property type="project" value="InterPro"/>
</dbReference>
<keyword evidence="5" id="KW-0694">RNA-binding</keyword>
<evidence type="ECO:0000256" key="3">
    <source>
        <dbReference type="ARBA" id="ARBA00022759"/>
    </source>
</evidence>
<dbReference type="STRING" id="1805034.AUJ59_01905"/>
<accession>A0A1J4RPH0</accession>
<dbReference type="AlphaFoldDB" id="A0A1J4RPH0"/>
<dbReference type="GO" id="GO:0004526">
    <property type="term" value="F:ribonuclease P activity"/>
    <property type="evidence" value="ECO:0007669"/>
    <property type="project" value="InterPro"/>
</dbReference>
<evidence type="ECO:0000256" key="1">
    <source>
        <dbReference type="ARBA" id="ARBA00022694"/>
    </source>
</evidence>
<dbReference type="InterPro" id="IPR014721">
    <property type="entry name" value="Ribsml_uS5_D2-typ_fold_subgr"/>
</dbReference>
<keyword evidence="3" id="KW-0255">Endonuclease</keyword>
<dbReference type="InterPro" id="IPR020568">
    <property type="entry name" value="Ribosomal_Su5_D2-typ_SF"/>
</dbReference>
<dbReference type="Gene3D" id="3.30.230.10">
    <property type="match status" value="1"/>
</dbReference>
<dbReference type="Pfam" id="PF00825">
    <property type="entry name" value="Ribonuclease_P"/>
    <property type="match status" value="1"/>
</dbReference>
<comment type="caution">
    <text evidence="6">The sequence shown here is derived from an EMBL/GenBank/DDBJ whole genome shotgun (WGS) entry which is preliminary data.</text>
</comment>
<dbReference type="InterPro" id="IPR000100">
    <property type="entry name" value="RNase_P"/>
</dbReference>
<gene>
    <name evidence="6" type="ORF">AUJ59_01905</name>
</gene>
<dbReference type="EMBL" id="MNUI01000035">
    <property type="protein sequence ID" value="OIN89299.1"/>
    <property type="molecule type" value="Genomic_DNA"/>
</dbReference>
<proteinExistence type="predicted"/>
<keyword evidence="2" id="KW-0540">Nuclease</keyword>
<dbReference type="Proteomes" id="UP000183144">
    <property type="component" value="Unassembled WGS sequence"/>
</dbReference>
<evidence type="ECO:0000313" key="6">
    <source>
        <dbReference type="EMBL" id="OIN89299.1"/>
    </source>
</evidence>
<name>A0A1J4RPH0_9BACT</name>
<sequence>MLNRRYRLPGYFLPRTLTGRIIFFDNDLIIRARANNLTFTRWAIIVPKRVFAKAVKRNRLKRRLLAAIDPAKITPGWDVAVLIKK</sequence>
<organism evidence="6 7">
    <name type="scientific">Candidatus Beckwithbacteria bacterium CG1_02_47_37</name>
    <dbReference type="NCBI Taxonomy" id="1805034"/>
    <lineage>
        <taxon>Bacteria</taxon>
        <taxon>Candidatus Beckwithiibacteriota</taxon>
    </lineage>
</organism>
<dbReference type="SUPFAM" id="SSF54211">
    <property type="entry name" value="Ribosomal protein S5 domain 2-like"/>
    <property type="match status" value="1"/>
</dbReference>
<dbReference type="GO" id="GO:0008033">
    <property type="term" value="P:tRNA processing"/>
    <property type="evidence" value="ECO:0007669"/>
    <property type="project" value="UniProtKB-KW"/>
</dbReference>
<evidence type="ECO:0000256" key="5">
    <source>
        <dbReference type="ARBA" id="ARBA00022884"/>
    </source>
</evidence>
<protein>
    <submittedName>
        <fullName evidence="6">Uncharacterized protein</fullName>
    </submittedName>
</protein>
<reference evidence="6 7" key="1">
    <citation type="journal article" date="2016" name="Environ. Microbiol.">
        <title>Genomic resolution of a cold subsurface aquifer community provides metabolic insights for novel microbes adapted to high CO concentrations.</title>
        <authorList>
            <person name="Probst A.J."/>
            <person name="Castelle C.J."/>
            <person name="Singh A."/>
            <person name="Brown C.T."/>
            <person name="Anantharaman K."/>
            <person name="Sharon I."/>
            <person name="Hug L.A."/>
            <person name="Burstein D."/>
            <person name="Emerson J.B."/>
            <person name="Thomas B.C."/>
            <person name="Banfield J.F."/>
        </authorList>
    </citation>
    <scope>NUCLEOTIDE SEQUENCE [LARGE SCALE GENOMIC DNA]</scope>
    <source>
        <strain evidence="6">CG1_02_47_37</strain>
    </source>
</reference>